<accession>A0ABU8RRY9</accession>
<reference evidence="1 2" key="1">
    <citation type="submission" date="2024-03" db="EMBL/GenBank/DDBJ databases">
        <authorList>
            <person name="Jo J.-H."/>
        </authorList>
    </citation>
    <scope>NUCLEOTIDE SEQUENCE [LARGE SCALE GENOMIC DNA]</scope>
    <source>
        <strain evidence="1 2">PS1R-30</strain>
    </source>
</reference>
<evidence type="ECO:0000313" key="1">
    <source>
        <dbReference type="EMBL" id="MEJ5975574.1"/>
    </source>
</evidence>
<evidence type="ECO:0000313" key="2">
    <source>
        <dbReference type="Proteomes" id="UP001361239"/>
    </source>
</evidence>
<dbReference type="RefSeq" id="WP_339585514.1">
    <property type="nucleotide sequence ID" value="NZ_JBBHJZ010000001.1"/>
</dbReference>
<sequence>MRVQNERSSVGKIVPSAVRANTAASDHRGAVHHHRHDIGEDIAALDEHWVFRKAR</sequence>
<dbReference type="EMBL" id="JBBHJZ010000001">
    <property type="protein sequence ID" value="MEJ5975574.1"/>
    <property type="molecule type" value="Genomic_DNA"/>
</dbReference>
<proteinExistence type="predicted"/>
<comment type="caution">
    <text evidence="1">The sequence shown here is derived from an EMBL/GenBank/DDBJ whole genome shotgun (WGS) entry which is preliminary data.</text>
</comment>
<dbReference type="Proteomes" id="UP001361239">
    <property type="component" value="Unassembled WGS sequence"/>
</dbReference>
<protein>
    <submittedName>
        <fullName evidence="1">Uncharacterized protein</fullName>
    </submittedName>
</protein>
<name>A0ABU8RRY9_9SPHN</name>
<keyword evidence="2" id="KW-1185">Reference proteome</keyword>
<organism evidence="1 2">
    <name type="scientific">Novosphingobium anseongense</name>
    <dbReference type="NCBI Taxonomy" id="3133436"/>
    <lineage>
        <taxon>Bacteria</taxon>
        <taxon>Pseudomonadati</taxon>
        <taxon>Pseudomonadota</taxon>
        <taxon>Alphaproteobacteria</taxon>
        <taxon>Sphingomonadales</taxon>
        <taxon>Sphingomonadaceae</taxon>
        <taxon>Novosphingobium</taxon>
    </lineage>
</organism>
<gene>
    <name evidence="1" type="ORF">WG901_02930</name>
</gene>